<gene>
    <name evidence="3" type="ORF">EH244_05260</name>
    <name evidence="4" type="ORF">EJO66_02690</name>
</gene>
<protein>
    <recommendedName>
        <fullName evidence="7">YXWGXW repeat-containing protein</fullName>
    </recommendedName>
</protein>
<reference evidence="3 6" key="1">
    <citation type="submission" date="2018-11" db="EMBL/GenBank/DDBJ databases">
        <title>The genome of Variovorax sp T529.</title>
        <authorList>
            <person name="Gao J."/>
        </authorList>
    </citation>
    <scope>NUCLEOTIDE SEQUENCE [LARGE SCALE GENOMIC DNA]</scope>
    <source>
        <strain evidence="3 6">T529</strain>
    </source>
</reference>
<dbReference type="EMBL" id="RXFQ01000001">
    <property type="protein sequence ID" value="RSZ44896.1"/>
    <property type="molecule type" value="Genomic_DNA"/>
</dbReference>
<keyword evidence="2" id="KW-0732">Signal</keyword>
<dbReference type="Pfam" id="PF12779">
    <property type="entry name" value="WXXGXW"/>
    <property type="match status" value="2"/>
</dbReference>
<evidence type="ECO:0000313" key="6">
    <source>
        <dbReference type="Proteomes" id="UP000271590"/>
    </source>
</evidence>
<evidence type="ECO:0000313" key="3">
    <source>
        <dbReference type="EMBL" id="RRH91633.1"/>
    </source>
</evidence>
<sequence>MKVSTLLAAAVLAASALPAAAQVSVHINVPGLIQVAPPAPRYEPMPGPRAGQVWVPGHWQWNERAYVWRSGYWQAARPDYAYAPGRWVQADGGWRWMEGNWRRAKPQHRHADHDDHPGGGGGYHCPPGQAKKGRC</sequence>
<evidence type="ECO:0000256" key="2">
    <source>
        <dbReference type="SAM" id="SignalP"/>
    </source>
</evidence>
<feature type="signal peptide" evidence="2">
    <location>
        <begin position="1"/>
        <end position="21"/>
    </location>
</feature>
<dbReference type="Proteomes" id="UP000271590">
    <property type="component" value="Unassembled WGS sequence"/>
</dbReference>
<accession>A0A3P3EZ15</accession>
<feature type="chain" id="PRO_5018131243" description="YXWGXW repeat-containing protein" evidence="2">
    <location>
        <begin position="22"/>
        <end position="135"/>
    </location>
</feature>
<name>A0A3P3EZ15_9BURK</name>
<evidence type="ECO:0008006" key="7">
    <source>
        <dbReference type="Google" id="ProtNLM"/>
    </source>
</evidence>
<keyword evidence="5" id="KW-1185">Reference proteome</keyword>
<dbReference type="Proteomes" id="UP000271137">
    <property type="component" value="Unassembled WGS sequence"/>
</dbReference>
<evidence type="ECO:0000256" key="1">
    <source>
        <dbReference type="SAM" id="MobiDB-lite"/>
    </source>
</evidence>
<dbReference type="InterPro" id="IPR024447">
    <property type="entry name" value="YXWGXW_rpt"/>
</dbReference>
<dbReference type="EMBL" id="RQXU01000002">
    <property type="protein sequence ID" value="RRH91633.1"/>
    <property type="molecule type" value="Genomic_DNA"/>
</dbReference>
<evidence type="ECO:0000313" key="4">
    <source>
        <dbReference type="EMBL" id="RSZ44896.1"/>
    </source>
</evidence>
<evidence type="ECO:0000313" key="5">
    <source>
        <dbReference type="Proteomes" id="UP000271137"/>
    </source>
</evidence>
<organism evidence="3 6">
    <name type="scientific">Variovorax beijingensis</name>
    <dbReference type="NCBI Taxonomy" id="2496117"/>
    <lineage>
        <taxon>Bacteria</taxon>
        <taxon>Pseudomonadati</taxon>
        <taxon>Pseudomonadota</taxon>
        <taxon>Betaproteobacteria</taxon>
        <taxon>Burkholderiales</taxon>
        <taxon>Comamonadaceae</taxon>
        <taxon>Variovorax</taxon>
    </lineage>
</organism>
<proteinExistence type="predicted"/>
<comment type="caution">
    <text evidence="3">The sequence shown here is derived from an EMBL/GenBank/DDBJ whole genome shotgun (WGS) entry which is preliminary data.</text>
</comment>
<dbReference type="AlphaFoldDB" id="A0A3P3EZ15"/>
<reference evidence="4 5" key="2">
    <citation type="submission" date="2018-12" db="EMBL/GenBank/DDBJ databases">
        <title>The genome sequences of strain 502.</title>
        <authorList>
            <person name="Gao J."/>
            <person name="Sun J."/>
        </authorList>
    </citation>
    <scope>NUCLEOTIDE SEQUENCE [LARGE SCALE GENOMIC DNA]</scope>
    <source>
        <strain evidence="4 5">502</strain>
    </source>
</reference>
<dbReference type="RefSeq" id="WP_124957384.1">
    <property type="nucleotide sequence ID" value="NZ_CBFHCE010000020.1"/>
</dbReference>
<feature type="region of interest" description="Disordered" evidence="1">
    <location>
        <begin position="103"/>
        <end position="135"/>
    </location>
</feature>